<evidence type="ECO:0000313" key="2">
    <source>
        <dbReference type="EMBL" id="GAA1998696.1"/>
    </source>
</evidence>
<proteinExistence type="predicted"/>
<feature type="compositionally biased region" description="Polar residues" evidence="1">
    <location>
        <begin position="68"/>
        <end position="81"/>
    </location>
</feature>
<comment type="caution">
    <text evidence="2">The sequence shown here is derived from an EMBL/GenBank/DDBJ whole genome shotgun (WGS) entry which is preliminary data.</text>
</comment>
<dbReference type="EMBL" id="BAAAPC010000010">
    <property type="protein sequence ID" value="GAA1998696.1"/>
    <property type="molecule type" value="Genomic_DNA"/>
</dbReference>
<sequence>MARTGTRALGGEAAETAAIFVDRSDVEVVADDVLPARAPSACTAPEGARGPDYSKGDRHTSGAGAFSGVTQTSVRQPQVAL</sequence>
<keyword evidence="3" id="KW-1185">Reference proteome</keyword>
<evidence type="ECO:0000313" key="3">
    <source>
        <dbReference type="Proteomes" id="UP001501585"/>
    </source>
</evidence>
<name>A0ABP5EHC6_9ACTN</name>
<protein>
    <submittedName>
        <fullName evidence="2">Uncharacterized protein</fullName>
    </submittedName>
</protein>
<reference evidence="3" key="1">
    <citation type="journal article" date="2019" name="Int. J. Syst. Evol. Microbiol.">
        <title>The Global Catalogue of Microorganisms (GCM) 10K type strain sequencing project: providing services to taxonomists for standard genome sequencing and annotation.</title>
        <authorList>
            <consortium name="The Broad Institute Genomics Platform"/>
            <consortium name="The Broad Institute Genome Sequencing Center for Infectious Disease"/>
            <person name="Wu L."/>
            <person name="Ma J."/>
        </authorList>
    </citation>
    <scope>NUCLEOTIDE SEQUENCE [LARGE SCALE GENOMIC DNA]</scope>
    <source>
        <strain evidence="3">JCM 15313</strain>
    </source>
</reference>
<gene>
    <name evidence="2" type="ORF">GCM10009799_27150</name>
</gene>
<evidence type="ECO:0000256" key="1">
    <source>
        <dbReference type="SAM" id="MobiDB-lite"/>
    </source>
</evidence>
<dbReference type="Proteomes" id="UP001501585">
    <property type="component" value="Unassembled WGS sequence"/>
</dbReference>
<accession>A0ABP5EHC6</accession>
<feature type="region of interest" description="Disordered" evidence="1">
    <location>
        <begin position="38"/>
        <end position="81"/>
    </location>
</feature>
<organism evidence="2 3">
    <name type="scientific">Nocardiopsis rhodophaea</name>
    <dbReference type="NCBI Taxonomy" id="280238"/>
    <lineage>
        <taxon>Bacteria</taxon>
        <taxon>Bacillati</taxon>
        <taxon>Actinomycetota</taxon>
        <taxon>Actinomycetes</taxon>
        <taxon>Streptosporangiales</taxon>
        <taxon>Nocardiopsidaceae</taxon>
        <taxon>Nocardiopsis</taxon>
    </lineage>
</organism>